<organism evidence="4 5">
    <name type="scientific">Paenibacillus yanchengensis</name>
    <dbReference type="NCBI Taxonomy" id="2035833"/>
    <lineage>
        <taxon>Bacteria</taxon>
        <taxon>Bacillati</taxon>
        <taxon>Bacillota</taxon>
        <taxon>Bacilli</taxon>
        <taxon>Bacillales</taxon>
        <taxon>Paenibacillaceae</taxon>
        <taxon>Paenibacillus</taxon>
    </lineage>
</organism>
<keyword evidence="5" id="KW-1185">Reference proteome</keyword>
<dbReference type="PANTHER" id="PTHR39160">
    <property type="entry name" value="CELL WALL-BINDING PROTEIN YOCH"/>
    <property type="match status" value="1"/>
</dbReference>
<protein>
    <submittedName>
        <fullName evidence="4">3D domain-containing protein</fullName>
    </submittedName>
</protein>
<dbReference type="InterPro" id="IPR010611">
    <property type="entry name" value="3D_dom"/>
</dbReference>
<gene>
    <name evidence="4" type="ORF">ACFSJH_18600</name>
</gene>
<keyword evidence="1 2" id="KW-0732">Signal</keyword>
<evidence type="ECO:0000313" key="4">
    <source>
        <dbReference type="EMBL" id="MFD2117744.1"/>
    </source>
</evidence>
<name>A0ABW4YPW2_9BACL</name>
<dbReference type="RefSeq" id="WP_377774990.1">
    <property type="nucleotide sequence ID" value="NZ_JBHUHO010000046.1"/>
</dbReference>
<dbReference type="InterPro" id="IPR059180">
    <property type="entry name" value="3D_YorM"/>
</dbReference>
<evidence type="ECO:0000256" key="2">
    <source>
        <dbReference type="SAM" id="SignalP"/>
    </source>
</evidence>
<sequence length="182" mass="19338">MNKKFAFILIILITSLLSLKAAEALSVSNPQLNKKQVQTLSSDEVTTLGSAKPTLKKTAYEESVPQVKAANGKVYTYTKKLAVKATAYTASAAENGGWGAVDYFGNKLKVGTVAVDPKVIPLGTKLYITGYDYAGLPEGGMLAVASDIGGAVKGNKIDIFVPDSRSQAMKFGIQKLKVFVIE</sequence>
<dbReference type="Proteomes" id="UP001597362">
    <property type="component" value="Unassembled WGS sequence"/>
</dbReference>
<dbReference type="EMBL" id="JBHUHO010000046">
    <property type="protein sequence ID" value="MFD2117744.1"/>
    <property type="molecule type" value="Genomic_DNA"/>
</dbReference>
<feature type="domain" description="3D" evidence="3">
    <location>
        <begin position="112"/>
        <end position="180"/>
    </location>
</feature>
<dbReference type="InterPro" id="IPR051933">
    <property type="entry name" value="Resuscitation_pf_RpfB"/>
</dbReference>
<dbReference type="InterPro" id="IPR036908">
    <property type="entry name" value="RlpA-like_sf"/>
</dbReference>
<reference evidence="5" key="1">
    <citation type="journal article" date="2019" name="Int. J. Syst. Evol. Microbiol.">
        <title>The Global Catalogue of Microorganisms (GCM) 10K type strain sequencing project: providing services to taxonomists for standard genome sequencing and annotation.</title>
        <authorList>
            <consortium name="The Broad Institute Genomics Platform"/>
            <consortium name="The Broad Institute Genome Sequencing Center for Infectious Disease"/>
            <person name="Wu L."/>
            <person name="Ma J."/>
        </authorList>
    </citation>
    <scope>NUCLEOTIDE SEQUENCE [LARGE SCALE GENOMIC DNA]</scope>
    <source>
        <strain evidence="5">GH52</strain>
    </source>
</reference>
<evidence type="ECO:0000313" key="5">
    <source>
        <dbReference type="Proteomes" id="UP001597362"/>
    </source>
</evidence>
<dbReference type="Pfam" id="PF06725">
    <property type="entry name" value="3D"/>
    <property type="match status" value="1"/>
</dbReference>
<evidence type="ECO:0000259" key="3">
    <source>
        <dbReference type="Pfam" id="PF06725"/>
    </source>
</evidence>
<dbReference type="SUPFAM" id="SSF50685">
    <property type="entry name" value="Barwin-like endoglucanases"/>
    <property type="match status" value="1"/>
</dbReference>
<proteinExistence type="predicted"/>
<evidence type="ECO:0000256" key="1">
    <source>
        <dbReference type="ARBA" id="ARBA00022729"/>
    </source>
</evidence>
<dbReference type="PANTHER" id="PTHR39160:SF4">
    <property type="entry name" value="RESUSCITATION-PROMOTING FACTOR RPFB"/>
    <property type="match status" value="1"/>
</dbReference>
<accession>A0ABW4YPW2</accession>
<dbReference type="CDD" id="cd14667">
    <property type="entry name" value="3D_containing_proteins"/>
    <property type="match status" value="1"/>
</dbReference>
<feature type="signal peptide" evidence="2">
    <location>
        <begin position="1"/>
        <end position="21"/>
    </location>
</feature>
<feature type="chain" id="PRO_5046243999" evidence="2">
    <location>
        <begin position="22"/>
        <end position="182"/>
    </location>
</feature>
<comment type="caution">
    <text evidence="4">The sequence shown here is derived from an EMBL/GenBank/DDBJ whole genome shotgun (WGS) entry which is preliminary data.</text>
</comment>
<dbReference type="Gene3D" id="2.40.40.10">
    <property type="entry name" value="RlpA-like domain"/>
    <property type="match status" value="1"/>
</dbReference>